<accession>A0A418X4Y2</accession>
<dbReference type="InterPro" id="IPR036737">
    <property type="entry name" value="OmpA-like_sf"/>
</dbReference>
<protein>
    <submittedName>
        <fullName evidence="7">DUF937 domain-containing protein</fullName>
    </submittedName>
</protein>
<dbReference type="InterPro" id="IPR050330">
    <property type="entry name" value="Bact_OuterMem_StrucFunc"/>
</dbReference>
<dbReference type="PANTHER" id="PTHR30329:SF21">
    <property type="entry name" value="LIPOPROTEIN YIAD-RELATED"/>
    <property type="match status" value="1"/>
</dbReference>
<keyword evidence="8" id="KW-1185">Reference proteome</keyword>
<feature type="region of interest" description="Disordered" evidence="5">
    <location>
        <begin position="279"/>
        <end position="323"/>
    </location>
</feature>
<feature type="compositionally biased region" description="Low complexity" evidence="5">
    <location>
        <begin position="288"/>
        <end position="298"/>
    </location>
</feature>
<evidence type="ECO:0000256" key="2">
    <source>
        <dbReference type="ARBA" id="ARBA00023136"/>
    </source>
</evidence>
<dbReference type="PRINTS" id="PR01023">
    <property type="entry name" value="NAFLGMOTY"/>
</dbReference>
<dbReference type="Pfam" id="PF06078">
    <property type="entry name" value="DUF937"/>
    <property type="match status" value="1"/>
</dbReference>
<evidence type="ECO:0000256" key="4">
    <source>
        <dbReference type="PROSITE-ProRule" id="PRU00473"/>
    </source>
</evidence>
<evidence type="ECO:0000256" key="1">
    <source>
        <dbReference type="ARBA" id="ARBA00004442"/>
    </source>
</evidence>
<comment type="caution">
    <text evidence="7">The sequence shown here is derived from an EMBL/GenBank/DDBJ whole genome shotgun (WGS) entry which is preliminary data.</text>
</comment>
<reference evidence="7 8" key="1">
    <citation type="submission" date="2018-09" db="EMBL/GenBank/DDBJ databases">
        <authorList>
            <person name="Zhu H."/>
        </authorList>
    </citation>
    <scope>NUCLEOTIDE SEQUENCE [LARGE SCALE GENOMIC DNA]</scope>
    <source>
        <strain evidence="7 8">K2R10-39</strain>
    </source>
</reference>
<evidence type="ECO:0000256" key="3">
    <source>
        <dbReference type="ARBA" id="ARBA00023237"/>
    </source>
</evidence>
<feature type="region of interest" description="Disordered" evidence="5">
    <location>
        <begin position="456"/>
        <end position="481"/>
    </location>
</feature>
<evidence type="ECO:0000313" key="7">
    <source>
        <dbReference type="EMBL" id="RJG07495.1"/>
    </source>
</evidence>
<keyword evidence="3" id="KW-0998">Cell outer membrane</keyword>
<name>A0A418X4Y2_9BURK</name>
<dbReference type="SUPFAM" id="SSF103088">
    <property type="entry name" value="OmpA-like"/>
    <property type="match status" value="1"/>
</dbReference>
<evidence type="ECO:0000313" key="8">
    <source>
        <dbReference type="Proteomes" id="UP000285190"/>
    </source>
</evidence>
<evidence type="ECO:0000259" key="6">
    <source>
        <dbReference type="PROSITE" id="PS51123"/>
    </source>
</evidence>
<dbReference type="InterPro" id="IPR006664">
    <property type="entry name" value="OMP_bac"/>
</dbReference>
<organism evidence="7 8">
    <name type="scientific">Noviherbaspirillum cavernae</name>
    <dbReference type="NCBI Taxonomy" id="2320862"/>
    <lineage>
        <taxon>Bacteria</taxon>
        <taxon>Pseudomonadati</taxon>
        <taxon>Pseudomonadota</taxon>
        <taxon>Betaproteobacteria</taxon>
        <taxon>Burkholderiales</taxon>
        <taxon>Oxalobacteraceae</taxon>
        <taxon>Noviherbaspirillum</taxon>
    </lineage>
</organism>
<gene>
    <name evidence="7" type="ORF">D3870_17175</name>
</gene>
<dbReference type="PANTHER" id="PTHR30329">
    <property type="entry name" value="STATOR ELEMENT OF FLAGELLAR MOTOR COMPLEX"/>
    <property type="match status" value="1"/>
</dbReference>
<dbReference type="GO" id="GO:0009279">
    <property type="term" value="C:cell outer membrane"/>
    <property type="evidence" value="ECO:0007669"/>
    <property type="project" value="UniProtKB-SubCell"/>
</dbReference>
<dbReference type="Gene3D" id="3.30.1330.60">
    <property type="entry name" value="OmpA-like domain"/>
    <property type="match status" value="1"/>
</dbReference>
<feature type="compositionally biased region" description="Low complexity" evidence="5">
    <location>
        <begin position="306"/>
        <end position="323"/>
    </location>
</feature>
<dbReference type="Pfam" id="PF00691">
    <property type="entry name" value="OmpA"/>
    <property type="match status" value="1"/>
</dbReference>
<dbReference type="PRINTS" id="PR01021">
    <property type="entry name" value="OMPADOMAIN"/>
</dbReference>
<keyword evidence="2 4" id="KW-0472">Membrane</keyword>
<comment type="subcellular location">
    <subcellularLocation>
        <location evidence="1">Cell outer membrane</location>
    </subcellularLocation>
</comment>
<dbReference type="PROSITE" id="PS51123">
    <property type="entry name" value="OMPA_2"/>
    <property type="match status" value="1"/>
</dbReference>
<feature type="domain" description="OmpA-like" evidence="6">
    <location>
        <begin position="365"/>
        <end position="481"/>
    </location>
</feature>
<feature type="compositionally biased region" description="Basic and acidic residues" evidence="5">
    <location>
        <begin position="465"/>
        <end position="475"/>
    </location>
</feature>
<evidence type="ECO:0000256" key="5">
    <source>
        <dbReference type="SAM" id="MobiDB-lite"/>
    </source>
</evidence>
<proteinExistence type="predicted"/>
<dbReference type="InterPro" id="IPR006665">
    <property type="entry name" value="OmpA-like"/>
</dbReference>
<dbReference type="AlphaFoldDB" id="A0A418X4Y2"/>
<sequence>MVQWLDLVLAITLSQEVGVGTCMQATTFTTGISHNWKEDSNMAATLLNQVSSEFGGDVLDRIGTAIGESPGKIKMALGDILPALLGGLASKAETREGAHELLDVIHRDHLDTEQYSHVADAIKEPGAVSELMHTGAPLLDSVLGGKTGAVNDYVASHAGLDPMASKSLMSLALPLVLGLIGRKVGNGGESGLMNLLGKPRNFLQDLPSGLAGVLGLGGATAAAASARPALAETMPRHTGSYTDVQEKTGSWRKWLLPLLALVGLAWLASYFLGRREPVSTAPPPPAATAPATPSAPAMTAPPPAATAPAETAPTAPAATAPGAMASGDLGAMIDKSLPGGLTLRIPGNGVESKLIAFIEDPAMTVSEDKWFSLDRLEFETASATLKPSSEEQLRNVAAIMKSYPEVNMRIGGYTDNTGSPDANLLLSKNRANSAMQQLVTLGVEPTRLTAEGYGEKFPVADNSTDDGRQRNRRVDVNVTKK</sequence>
<dbReference type="InterPro" id="IPR009282">
    <property type="entry name" value="DUF937"/>
</dbReference>
<dbReference type="Proteomes" id="UP000285190">
    <property type="component" value="Unassembled WGS sequence"/>
</dbReference>
<dbReference type="EMBL" id="QYUN01000002">
    <property type="protein sequence ID" value="RJG07495.1"/>
    <property type="molecule type" value="Genomic_DNA"/>
</dbReference>
<dbReference type="CDD" id="cd07185">
    <property type="entry name" value="OmpA_C-like"/>
    <property type="match status" value="1"/>
</dbReference>